<evidence type="ECO:0000256" key="1">
    <source>
        <dbReference type="ARBA" id="ARBA00004328"/>
    </source>
</evidence>
<evidence type="ECO:0000256" key="2">
    <source>
        <dbReference type="ARBA" id="ARBA00022732"/>
    </source>
</evidence>
<feature type="domain" description="Peptidase S74" evidence="3">
    <location>
        <begin position="1012"/>
        <end position="1198"/>
    </location>
</feature>
<proteinExistence type="predicted"/>
<dbReference type="InterPro" id="IPR044914">
    <property type="entry name" value="Endosialidase_C_dom_sf"/>
</dbReference>
<gene>
    <name evidence="4" type="ORF">16bf_00024</name>
</gene>
<dbReference type="PROSITE" id="PS51688">
    <property type="entry name" value="ICA"/>
    <property type="match status" value="1"/>
</dbReference>
<name>A0AAU6NU68_9CAUD</name>
<reference evidence="4" key="1">
    <citation type="submission" date="2023-12" db="EMBL/GenBank/DDBJ databases">
        <authorList>
            <person name="Khan F."/>
            <person name="Alvi I."/>
        </authorList>
    </citation>
    <scope>NUCLEOTIDE SEQUENCE</scope>
</reference>
<dbReference type="Gene3D" id="4.10.1090.10">
    <property type="entry name" value="Endosialidase, domain 4"/>
    <property type="match status" value="1"/>
</dbReference>
<accession>A0AAU6NU68</accession>
<evidence type="ECO:0000313" key="4">
    <source>
        <dbReference type="EMBL" id="WWY66036.1"/>
    </source>
</evidence>
<sequence>MISYNNSAPNAVNNVGQFGATEGSIGAYKSAAEYAADSKYWAMLSQKNYNSIDEILKEVERLYAEGSLLKEDIEQLKFDFENQNQMLLGLIQQTVEAVDNTNTAIGEANAATDRANQAVQDVLTQLDKVSNMSVVATTLPPGAPATGSFDNSTGVFSFGIPEGQPGKDGTDGTISDIGDVAISTPVADDYGFFVDKDNGGLYRTPMSEIAKLVPAVVSFNGRTGPVIPAAGDYTVSQVTGAAASGVNNDINQIRGLTTALSVAQGGTGAKDAANARINLSVDRLTQLTSGETQLRNGTGSAFLYVNKDGDTWGCYSSTGTGPIALKVNQGGTGARDAAGARTNLGLGPISTLDTVPIVNGGTGATTVVSARENLGVNRVIQGGSYSDFLTANGSNRLRIQDNGAWGSSTGTGWIPLGVGQGGTGATTADAARMSLVAAKSGANSDITSMTNKVTFTQSPVIPDAVANNEPVALGQLSTETALLETKINEAKDAAAAANTNADSRVPTAQLSNTSNVAQGDALIGVKAPFAGAAARTQHDINAQFSSILDFLGDKYNGTTDAASSFISANTLLPKSREIIVPSGTYLLNSNVECYGRRFVFEEPVTFTGAGKFYGAIVNRIMSDGTTKVSQWAKPGTTERMTTSAVFGDNGVTSTGIQIGGAVPYNGADGIRMFTDGSSGWLGVRASKWPHPTEMAIYPSSKSGSCQTISGSNAVKILSGASITSEAIGKPIAIYDALYTVASVTADGFTVKNINGSPVTWGSNATHSYSLCYYHGSGVCSVSGTTVTRISGDPFVIPDASVPQTMTINGVDYRVVAFTDPQHVTLSSAPGDSASTEYKFWGTVNNLNSALRVHRINDAGFEENISLIANNSGYYALHAAASNPANEQYPLYIGSGWEDNGQMRRSIISAANGDVTLGGNYGNGPLYVPYSQTSNPQIMLDNRNGNATVTVSGGSTPDASLTIKSKGAGKVVFHSEVGVNAAMYPYVDNIYSCGKSGNRWSQIWSSNATIQTSDGTTKTEVQGSNLSTDFILGLNPVSYKNIVGGNIVEEIEDGVEEIERQVVEKVVSTEEVHERVVDGDEVYYVRKFVDKEVERPVFHEVDLRDELGNVIGTIKTPLMEKVTVPKTRQVITEVPGKRTHYGFIAQEVKDLVDKLGISDFGGYVEGEDGKLGLRYGEFISPIVSCLQDIIKRLELLEKK</sequence>
<dbReference type="EMBL" id="OR983334">
    <property type="protein sequence ID" value="WWY66036.1"/>
    <property type="molecule type" value="Genomic_DNA"/>
</dbReference>
<keyword evidence="2" id="KW-1227">Viral tail protein</keyword>
<protein>
    <recommendedName>
        <fullName evidence="3">Peptidase S74 domain-containing protein</fullName>
    </recommendedName>
</protein>
<dbReference type="InterPro" id="IPR030392">
    <property type="entry name" value="S74_ICA"/>
</dbReference>
<comment type="subcellular location">
    <subcellularLocation>
        <location evidence="1">Virion</location>
    </subcellularLocation>
</comment>
<evidence type="ECO:0000259" key="3">
    <source>
        <dbReference type="PROSITE" id="PS51688"/>
    </source>
</evidence>
<keyword evidence="2" id="KW-0946">Virion</keyword>
<dbReference type="GO" id="GO:0098015">
    <property type="term" value="C:virus tail"/>
    <property type="evidence" value="ECO:0007669"/>
    <property type="project" value="UniProtKB-KW"/>
</dbReference>
<organism evidence="4">
    <name type="scientific">Escherichia phage 1-6bf</name>
    <dbReference type="NCBI Taxonomy" id="3117708"/>
    <lineage>
        <taxon>Viruses</taxon>
        <taxon>Duplodnaviria</taxon>
        <taxon>Heunggongvirae</taxon>
        <taxon>Uroviricota</taxon>
        <taxon>Caudoviricetes</taxon>
        <taxon>Mktvariviridae</taxon>
        <taxon>Gordonclarkvirinae</taxon>
        <taxon>Kuravirus</taxon>
    </lineage>
</organism>